<protein>
    <submittedName>
        <fullName evidence="1">Uncharacterized protein</fullName>
    </submittedName>
</protein>
<sequence length="185" mass="19633">SSALAAPILCDRSTLTAEMLVKIAPTTASCYSAPFPDECHTADQAVAPLTASFQKYSLTTPGEQAAVIALMLFESTSFQYNKNHYPGIPGQGTKNMQSPAFNQKYAEFLYPDQVQVAAVQGPAAVLDLVSGVEDTFGSAAWFLTTQCDASVKAGLATGLDAGWTAYMACIWTSRSAERDALWTAA</sequence>
<gene>
    <name evidence="1" type="ORF">P154DRAFT_407506</name>
</gene>
<dbReference type="EMBL" id="ML977595">
    <property type="protein sequence ID" value="KAF1999519.1"/>
    <property type="molecule type" value="Genomic_DNA"/>
</dbReference>
<organism evidence="1 2">
    <name type="scientific">Amniculicola lignicola CBS 123094</name>
    <dbReference type="NCBI Taxonomy" id="1392246"/>
    <lineage>
        <taxon>Eukaryota</taxon>
        <taxon>Fungi</taxon>
        <taxon>Dikarya</taxon>
        <taxon>Ascomycota</taxon>
        <taxon>Pezizomycotina</taxon>
        <taxon>Dothideomycetes</taxon>
        <taxon>Pleosporomycetidae</taxon>
        <taxon>Pleosporales</taxon>
        <taxon>Amniculicolaceae</taxon>
        <taxon>Amniculicola</taxon>
    </lineage>
</organism>
<feature type="non-terminal residue" evidence="1">
    <location>
        <position position="1"/>
    </location>
</feature>
<proteinExistence type="predicted"/>
<evidence type="ECO:0000313" key="2">
    <source>
        <dbReference type="Proteomes" id="UP000799779"/>
    </source>
</evidence>
<dbReference type="AlphaFoldDB" id="A0A6A5WFG4"/>
<accession>A0A6A5WFG4</accession>
<dbReference type="Proteomes" id="UP000799779">
    <property type="component" value="Unassembled WGS sequence"/>
</dbReference>
<keyword evidence="2" id="KW-1185">Reference proteome</keyword>
<dbReference type="OrthoDB" id="2349272at2759"/>
<evidence type="ECO:0000313" key="1">
    <source>
        <dbReference type="EMBL" id="KAF1999519.1"/>
    </source>
</evidence>
<feature type="non-terminal residue" evidence="1">
    <location>
        <position position="185"/>
    </location>
</feature>
<name>A0A6A5WFG4_9PLEO</name>
<reference evidence="1" key="1">
    <citation type="journal article" date="2020" name="Stud. Mycol.">
        <title>101 Dothideomycetes genomes: a test case for predicting lifestyles and emergence of pathogens.</title>
        <authorList>
            <person name="Haridas S."/>
            <person name="Albert R."/>
            <person name="Binder M."/>
            <person name="Bloem J."/>
            <person name="Labutti K."/>
            <person name="Salamov A."/>
            <person name="Andreopoulos B."/>
            <person name="Baker S."/>
            <person name="Barry K."/>
            <person name="Bills G."/>
            <person name="Bluhm B."/>
            <person name="Cannon C."/>
            <person name="Castanera R."/>
            <person name="Culley D."/>
            <person name="Daum C."/>
            <person name="Ezra D."/>
            <person name="Gonzalez J."/>
            <person name="Henrissat B."/>
            <person name="Kuo A."/>
            <person name="Liang C."/>
            <person name="Lipzen A."/>
            <person name="Lutzoni F."/>
            <person name="Magnuson J."/>
            <person name="Mondo S."/>
            <person name="Nolan M."/>
            <person name="Ohm R."/>
            <person name="Pangilinan J."/>
            <person name="Park H.-J."/>
            <person name="Ramirez L."/>
            <person name="Alfaro M."/>
            <person name="Sun H."/>
            <person name="Tritt A."/>
            <person name="Yoshinaga Y."/>
            <person name="Zwiers L.-H."/>
            <person name="Turgeon B."/>
            <person name="Goodwin S."/>
            <person name="Spatafora J."/>
            <person name="Crous P."/>
            <person name="Grigoriev I."/>
        </authorList>
    </citation>
    <scope>NUCLEOTIDE SEQUENCE</scope>
    <source>
        <strain evidence="1">CBS 123094</strain>
    </source>
</reference>